<evidence type="ECO:0000313" key="3">
    <source>
        <dbReference type="Proteomes" id="UP001345219"/>
    </source>
</evidence>
<dbReference type="InterPro" id="IPR040361">
    <property type="entry name" value="TPD1"/>
</dbReference>
<keyword evidence="3" id="KW-1185">Reference proteome</keyword>
<sequence>MEMTLRFVLGDSWKQRLLLLTLASILLLTASIVTDSRMKKINRIWGDKCTTTDIVISQGITRPLPNGVPTYSVEIINVCVTGCEISNIHLYCGWFSSTHLVNPKIFRRLHFNDCIVNDGKPLVNGDTLSFEYANTYLYPLSVSSVSC</sequence>
<reference evidence="2 3" key="1">
    <citation type="journal article" date="2023" name="Hortic Res">
        <title>Pangenome of water caltrop reveals structural variations and asymmetric subgenome divergence after allopolyploidization.</title>
        <authorList>
            <person name="Zhang X."/>
            <person name="Chen Y."/>
            <person name="Wang L."/>
            <person name="Yuan Y."/>
            <person name="Fang M."/>
            <person name="Shi L."/>
            <person name="Lu R."/>
            <person name="Comes H.P."/>
            <person name="Ma Y."/>
            <person name="Chen Y."/>
            <person name="Huang G."/>
            <person name="Zhou Y."/>
            <person name="Zheng Z."/>
            <person name="Qiu Y."/>
        </authorList>
    </citation>
    <scope>NUCLEOTIDE SEQUENCE [LARGE SCALE GENOMIC DNA]</scope>
    <source>
        <tissue evidence="2">Roots</tissue>
    </source>
</reference>
<protein>
    <submittedName>
        <fullName evidence="2">Uncharacterized protein</fullName>
    </submittedName>
</protein>
<proteinExistence type="predicted"/>
<dbReference type="Pfam" id="PF24068">
    <property type="entry name" value="TPD1_C"/>
    <property type="match status" value="1"/>
</dbReference>
<dbReference type="AlphaFoldDB" id="A0AAN7GVJ1"/>
<comment type="caution">
    <text evidence="2">The sequence shown here is derived from an EMBL/GenBank/DDBJ whole genome shotgun (WGS) entry which is preliminary data.</text>
</comment>
<gene>
    <name evidence="2" type="ORF">SAY87_027093</name>
</gene>
<dbReference type="GO" id="GO:0001709">
    <property type="term" value="P:cell fate determination"/>
    <property type="evidence" value="ECO:0007669"/>
    <property type="project" value="TreeGrafter"/>
</dbReference>
<evidence type="ECO:0000313" key="2">
    <source>
        <dbReference type="EMBL" id="KAK4749644.1"/>
    </source>
</evidence>
<dbReference type="EMBL" id="JAXIOK010000018">
    <property type="protein sequence ID" value="KAK4749644.1"/>
    <property type="molecule type" value="Genomic_DNA"/>
</dbReference>
<name>A0AAN7GVJ1_9MYRT</name>
<dbReference type="Proteomes" id="UP001345219">
    <property type="component" value="Chromosome 21"/>
</dbReference>
<organism evidence="2 3">
    <name type="scientific">Trapa incisa</name>
    <dbReference type="NCBI Taxonomy" id="236973"/>
    <lineage>
        <taxon>Eukaryota</taxon>
        <taxon>Viridiplantae</taxon>
        <taxon>Streptophyta</taxon>
        <taxon>Embryophyta</taxon>
        <taxon>Tracheophyta</taxon>
        <taxon>Spermatophyta</taxon>
        <taxon>Magnoliopsida</taxon>
        <taxon>eudicotyledons</taxon>
        <taxon>Gunneridae</taxon>
        <taxon>Pentapetalae</taxon>
        <taxon>rosids</taxon>
        <taxon>malvids</taxon>
        <taxon>Myrtales</taxon>
        <taxon>Lythraceae</taxon>
        <taxon>Trapa</taxon>
    </lineage>
</organism>
<dbReference type="PANTHER" id="PTHR33184">
    <property type="entry name" value="PROTEIN TAPETUM DETERMINANT 1-LIKE-RELATED"/>
    <property type="match status" value="1"/>
</dbReference>
<dbReference type="PANTHER" id="PTHR33184:SF67">
    <property type="entry name" value="PROTEIN TAPETUM DETERMINANT 1"/>
    <property type="match status" value="1"/>
</dbReference>
<keyword evidence="1" id="KW-0732">Signal</keyword>
<accession>A0AAN7GVJ1</accession>
<evidence type="ECO:0000256" key="1">
    <source>
        <dbReference type="ARBA" id="ARBA00022729"/>
    </source>
</evidence>